<gene>
    <name evidence="5" type="ORF">POCTA_138.1.T1060031</name>
</gene>
<keyword evidence="2" id="KW-1133">Transmembrane helix</keyword>
<dbReference type="Pfam" id="PF13920">
    <property type="entry name" value="zf-C3HC4_3"/>
    <property type="match status" value="1"/>
</dbReference>
<dbReference type="GO" id="GO:0008270">
    <property type="term" value="F:zinc ion binding"/>
    <property type="evidence" value="ECO:0007669"/>
    <property type="project" value="UniProtKB-KW"/>
</dbReference>
<protein>
    <recommendedName>
        <fullName evidence="4">RING-type domain-containing protein</fullName>
    </recommendedName>
</protein>
<feature type="transmembrane region" description="Helical" evidence="2">
    <location>
        <begin position="277"/>
        <end position="297"/>
    </location>
</feature>
<feature type="chain" id="PRO_5035790721" description="RING-type domain-containing protein" evidence="3">
    <location>
        <begin position="34"/>
        <end position="467"/>
    </location>
</feature>
<evidence type="ECO:0000256" key="1">
    <source>
        <dbReference type="PROSITE-ProRule" id="PRU00175"/>
    </source>
</evidence>
<dbReference type="PROSITE" id="PS50089">
    <property type="entry name" value="ZF_RING_2"/>
    <property type="match status" value="1"/>
</dbReference>
<keyword evidence="1" id="KW-0479">Metal-binding</keyword>
<keyword evidence="2" id="KW-0472">Membrane</keyword>
<dbReference type="OrthoDB" id="303146at2759"/>
<sequence>MAKWANRMHWSICKWHTIGQLLYILVQLGFNDSDCVQFLSYSVFIVIDIRTEFQSSSVVLERGALDLPHKNMHSSSQNVKILSKIRRAKTDFDCCFELTWNIGLISYYSCLIYFVEYQSFQIQYLGMLLCFYNAIWMFYSGVQLHKRKSEKLQYNLVPKIEQMQLGVFAKLCFITQLTFINLKLIDWLSIHWLYAFVIIWLFLLIAIFLELISLFNLSAQLSKYFNSSNVEVKVQMGTKIVGLVWISMFFFSFAGIPTYTMINLCLYLQNEDGRKNYLLAIIVIAFYTVVYMVYTIYHKELLTLFILNLHYFVRINEDRNQDRQILSFPSSRSHKKFVYSLKENTHKNNLVEYPTQMVKISSTYYLPDELVMRRHQTEVNIVTSKQATITEVAVQEPTMKQCFNCIQRQSCVVCMPCGHGGMCCNCAMQWFEQNKECPICRSLIKAILQIVQIDEQTVKVVEIIAQN</sequence>
<feature type="domain" description="RING-type" evidence="4">
    <location>
        <begin position="402"/>
        <end position="441"/>
    </location>
</feature>
<dbReference type="PANTHER" id="PTHR12109">
    <property type="entry name" value="RING FINGER PROTEIN 141-RELATED"/>
    <property type="match status" value="1"/>
</dbReference>
<keyword evidence="2" id="KW-0812">Transmembrane</keyword>
<keyword evidence="1" id="KW-0862">Zinc</keyword>
<feature type="signal peptide" evidence="3">
    <location>
        <begin position="1"/>
        <end position="33"/>
    </location>
</feature>
<keyword evidence="6" id="KW-1185">Reference proteome</keyword>
<evidence type="ECO:0000313" key="5">
    <source>
        <dbReference type="EMBL" id="CAD8194047.1"/>
    </source>
</evidence>
<dbReference type="PANTHER" id="PTHR12109:SF5">
    <property type="entry name" value="RING-TYPE DOMAIN-CONTAINING PROTEIN"/>
    <property type="match status" value="1"/>
</dbReference>
<dbReference type="InterPro" id="IPR001841">
    <property type="entry name" value="Znf_RING"/>
</dbReference>
<evidence type="ECO:0000313" key="6">
    <source>
        <dbReference type="Proteomes" id="UP000683925"/>
    </source>
</evidence>
<organism evidence="5 6">
    <name type="scientific">Paramecium octaurelia</name>
    <dbReference type="NCBI Taxonomy" id="43137"/>
    <lineage>
        <taxon>Eukaryota</taxon>
        <taxon>Sar</taxon>
        <taxon>Alveolata</taxon>
        <taxon>Ciliophora</taxon>
        <taxon>Intramacronucleata</taxon>
        <taxon>Oligohymenophorea</taxon>
        <taxon>Peniculida</taxon>
        <taxon>Parameciidae</taxon>
        <taxon>Paramecium</taxon>
    </lineage>
</organism>
<dbReference type="Proteomes" id="UP000683925">
    <property type="component" value="Unassembled WGS sequence"/>
</dbReference>
<feature type="transmembrane region" description="Helical" evidence="2">
    <location>
        <begin position="94"/>
        <end position="115"/>
    </location>
</feature>
<comment type="caution">
    <text evidence="5">The sequence shown here is derived from an EMBL/GenBank/DDBJ whole genome shotgun (WGS) entry which is preliminary data.</text>
</comment>
<name>A0A8S1WZH5_PAROT</name>
<dbReference type="OMA" id="WISMFFF"/>
<dbReference type="EMBL" id="CAJJDP010000106">
    <property type="protein sequence ID" value="CAD8194047.1"/>
    <property type="molecule type" value="Genomic_DNA"/>
</dbReference>
<feature type="transmembrane region" description="Helical" evidence="2">
    <location>
        <begin position="192"/>
        <end position="219"/>
    </location>
</feature>
<keyword evidence="1" id="KW-0863">Zinc-finger</keyword>
<dbReference type="InterPro" id="IPR047126">
    <property type="entry name" value="RNF141-like"/>
</dbReference>
<dbReference type="AlphaFoldDB" id="A0A8S1WZH5"/>
<accession>A0A8S1WZH5</accession>
<evidence type="ECO:0000256" key="2">
    <source>
        <dbReference type="SAM" id="Phobius"/>
    </source>
</evidence>
<feature type="transmembrane region" description="Helical" evidence="2">
    <location>
        <begin position="121"/>
        <end position="142"/>
    </location>
</feature>
<keyword evidence="3" id="KW-0732">Signal</keyword>
<feature type="transmembrane region" description="Helical" evidence="2">
    <location>
        <begin position="240"/>
        <end position="262"/>
    </location>
</feature>
<evidence type="ECO:0000259" key="4">
    <source>
        <dbReference type="PROSITE" id="PS50089"/>
    </source>
</evidence>
<proteinExistence type="predicted"/>
<evidence type="ECO:0000256" key="3">
    <source>
        <dbReference type="SAM" id="SignalP"/>
    </source>
</evidence>
<reference evidence="5" key="1">
    <citation type="submission" date="2021-01" db="EMBL/GenBank/DDBJ databases">
        <authorList>
            <consortium name="Genoscope - CEA"/>
            <person name="William W."/>
        </authorList>
    </citation>
    <scope>NUCLEOTIDE SEQUENCE</scope>
</reference>